<dbReference type="RefSeq" id="WP_223644870.1">
    <property type="nucleotide sequence ID" value="NZ_JAIQBX010000009.1"/>
</dbReference>
<comment type="caution">
    <text evidence="1">The sequence shown here is derived from an EMBL/GenBank/DDBJ whole genome shotgun (WGS) entry which is preliminary data.</text>
</comment>
<dbReference type="EMBL" id="JAIQBY010000036">
    <property type="protein sequence ID" value="MBZ4195630.1"/>
    <property type="molecule type" value="Genomic_DNA"/>
</dbReference>
<sequence>MPLSIVVVKCSIPKGSATKGKDCYMTVYNEFNSFIKEQFKDNKNHKINLN</sequence>
<protein>
    <submittedName>
        <fullName evidence="1">Uncharacterized protein</fullName>
    </submittedName>
</protein>
<organism evidence="1 2">
    <name type="scientific">Mycoplasma tauri</name>
    <dbReference type="NCBI Taxonomy" id="547987"/>
    <lineage>
        <taxon>Bacteria</taxon>
        <taxon>Bacillati</taxon>
        <taxon>Mycoplasmatota</taxon>
        <taxon>Mollicutes</taxon>
        <taxon>Mycoplasmataceae</taxon>
        <taxon>Mycoplasma</taxon>
    </lineage>
</organism>
<name>A0A953T536_9MOLU</name>
<gene>
    <name evidence="1" type="ORF">LAD73_02805</name>
</gene>
<keyword evidence="2" id="KW-1185">Reference proteome</keyword>
<proteinExistence type="predicted"/>
<reference evidence="1 2" key="1">
    <citation type="submission" date="2021-09" db="EMBL/GenBank/DDBJ databases">
        <title>WGS of Mycoplasma sp. Zaradi2 strains.</title>
        <authorList>
            <person name="Spergser J."/>
        </authorList>
    </citation>
    <scope>NUCLEOTIDE SEQUENCE [LARGE SCALE GENOMIC DNA]</scope>
    <source>
        <strain evidence="1 2">1331</strain>
    </source>
</reference>
<evidence type="ECO:0000313" key="2">
    <source>
        <dbReference type="Proteomes" id="UP000772186"/>
    </source>
</evidence>
<dbReference type="AlphaFoldDB" id="A0A953T536"/>
<evidence type="ECO:0000313" key="1">
    <source>
        <dbReference type="EMBL" id="MBZ4195630.1"/>
    </source>
</evidence>
<dbReference type="Proteomes" id="UP000772186">
    <property type="component" value="Unassembled WGS sequence"/>
</dbReference>
<accession>A0A953T536</accession>